<gene>
    <name evidence="3" type="primary">dcsG</name>
    <name evidence="3" type="ORF">GS03_01627</name>
</gene>
<evidence type="ECO:0000313" key="3">
    <source>
        <dbReference type="EMBL" id="QBZ98122.1"/>
    </source>
</evidence>
<dbReference type="EMBL" id="CP038810">
    <property type="protein sequence ID" value="QBZ98122.1"/>
    <property type="molecule type" value="Genomic_DNA"/>
</dbReference>
<evidence type="ECO:0000256" key="1">
    <source>
        <dbReference type="PROSITE-ProRule" id="PRU00409"/>
    </source>
</evidence>
<sequence>MKIALLTCEKFPELYQTDQFLIPELAKHNITASATVWDDTTINWNDFDYLIFRNTWDYFEKEYQFNTWLDYIQTSGIKTLNAIEIVQKNKHKFYLRELENQGIKILPTVFIDKTTTLNLEEIIPKNWTKGVIKPAYSGGAYLTKVFEIDQLEQINLQYQSIASEKELLLQEFRPEIVSEGETSFIFFNKKFSHCVNKKPAKDDFRVQIQFGGNYVSAEPNQDLINQAQNVVNTFSEKLLYARVDGIIINNQLHLMEVECIEPDLYFNHSEGSQQRFVNAILDLISE</sequence>
<dbReference type="GO" id="GO:0046872">
    <property type="term" value="F:metal ion binding"/>
    <property type="evidence" value="ECO:0007669"/>
    <property type="project" value="InterPro"/>
</dbReference>
<keyword evidence="3" id="KW-0436">Ligase</keyword>
<dbReference type="SUPFAM" id="SSF56059">
    <property type="entry name" value="Glutathione synthetase ATP-binding domain-like"/>
    <property type="match status" value="1"/>
</dbReference>
<keyword evidence="1" id="KW-0067">ATP-binding</keyword>
<name>A0A4P7PV18_9FLAO</name>
<dbReference type="GO" id="GO:0005524">
    <property type="term" value="F:ATP binding"/>
    <property type="evidence" value="ECO:0007669"/>
    <property type="project" value="UniProtKB-UniRule"/>
</dbReference>
<dbReference type="EC" id="6.3.3.5" evidence="3"/>
<dbReference type="PANTHER" id="PTHR39217">
    <property type="match status" value="1"/>
</dbReference>
<accession>A0A4P7PV18</accession>
<dbReference type="OrthoDB" id="3373978at2"/>
<dbReference type="InterPro" id="IPR011761">
    <property type="entry name" value="ATP-grasp"/>
</dbReference>
<keyword evidence="1" id="KW-0547">Nucleotide-binding</keyword>
<dbReference type="AlphaFoldDB" id="A0A4P7PV18"/>
<feature type="domain" description="ATP-grasp" evidence="2">
    <location>
        <begin position="95"/>
        <end position="285"/>
    </location>
</feature>
<dbReference type="KEGG" id="fsn:GS03_01627"/>
<keyword evidence="4" id="KW-1185">Reference proteome</keyword>
<protein>
    <submittedName>
        <fullName evidence="3">Cycloserine biosynthesis protein DcsG</fullName>
        <ecNumber evidence="3">6.3.3.5</ecNumber>
    </submittedName>
</protein>
<reference evidence="3 4" key="1">
    <citation type="submission" date="2019-04" db="EMBL/GenBank/DDBJ databases">
        <title>Flavobacterium sp. GS03.</title>
        <authorList>
            <person name="Kim H."/>
        </authorList>
    </citation>
    <scope>NUCLEOTIDE SEQUENCE [LARGE SCALE GENOMIC DNA]</scope>
    <source>
        <strain evidence="3 4">GS03</strain>
    </source>
</reference>
<proteinExistence type="predicted"/>
<dbReference type="GO" id="GO:0004363">
    <property type="term" value="F:glutathione synthase activity"/>
    <property type="evidence" value="ECO:0007669"/>
    <property type="project" value="InterPro"/>
</dbReference>
<dbReference type="PANTHER" id="PTHR39217:SF1">
    <property type="entry name" value="GLUTATHIONE SYNTHETASE"/>
    <property type="match status" value="1"/>
</dbReference>
<organism evidence="3 4">
    <name type="scientific">Flavobacterium sangjuense</name>
    <dbReference type="NCBI Taxonomy" id="2518177"/>
    <lineage>
        <taxon>Bacteria</taxon>
        <taxon>Pseudomonadati</taxon>
        <taxon>Bacteroidota</taxon>
        <taxon>Flavobacteriia</taxon>
        <taxon>Flavobacteriales</taxon>
        <taxon>Flavobacteriaceae</taxon>
        <taxon>Flavobacterium</taxon>
    </lineage>
</organism>
<dbReference type="PROSITE" id="PS50975">
    <property type="entry name" value="ATP_GRASP"/>
    <property type="match status" value="1"/>
</dbReference>
<dbReference type="InterPro" id="IPR053191">
    <property type="entry name" value="DcsG_Biosynth_Enzyme"/>
</dbReference>
<dbReference type="RefSeq" id="WP_136152037.1">
    <property type="nucleotide sequence ID" value="NZ_CP038810.1"/>
</dbReference>
<dbReference type="Gene3D" id="3.30.470.20">
    <property type="entry name" value="ATP-grasp fold, B domain"/>
    <property type="match status" value="1"/>
</dbReference>
<dbReference type="InterPro" id="IPR004218">
    <property type="entry name" value="GSHS_ATP-bd"/>
</dbReference>
<dbReference type="Pfam" id="PF02955">
    <property type="entry name" value="GSH-S_ATP"/>
    <property type="match status" value="1"/>
</dbReference>
<evidence type="ECO:0000313" key="4">
    <source>
        <dbReference type="Proteomes" id="UP000296862"/>
    </source>
</evidence>
<dbReference type="Proteomes" id="UP000296862">
    <property type="component" value="Chromosome"/>
</dbReference>
<evidence type="ECO:0000259" key="2">
    <source>
        <dbReference type="PROSITE" id="PS50975"/>
    </source>
</evidence>